<sequence>MMSEIRTASRFLANLLRLSNRLDNDQLKLFCGQLEYLLEQHYREHWFPEHPCKGSGYRCLRINHKMDPIIAKAGFACGLEEASLRNLFPNELTLWVDPKEVSYRIGENGSICILYDASKLQQHSDFENQESRNHSSSTNENINSQLFRPSCKESMWNNNNWEHYIMDPRKHFEQLAAYVSS</sequence>
<dbReference type="GO" id="GO:0005737">
    <property type="term" value="C:cytoplasm"/>
    <property type="evidence" value="ECO:0007669"/>
    <property type="project" value="TreeGrafter"/>
</dbReference>
<dbReference type="PANTHER" id="PTHR22978">
    <property type="entry name" value="B-CELL TRANSLOCATION GENE"/>
    <property type="match status" value="1"/>
</dbReference>
<dbReference type="Pfam" id="PF07742">
    <property type="entry name" value="BTG"/>
    <property type="match status" value="1"/>
</dbReference>
<dbReference type="GO" id="GO:0008285">
    <property type="term" value="P:negative regulation of cell population proliferation"/>
    <property type="evidence" value="ECO:0007669"/>
    <property type="project" value="TreeGrafter"/>
</dbReference>
<dbReference type="PANTHER" id="PTHR22978:SF22">
    <property type="entry name" value="BTG FAMILY PROTEIN"/>
    <property type="match status" value="1"/>
</dbReference>
<reference evidence="3" key="1">
    <citation type="journal article" date="2017" name="Toxicon">
        <title>Venom-gland transcriptomics and venom proteomics of the Hentz striped scorpion (Centruroides hentzi; Buthidae) reveal high toxin diversity in a harmless member of a lethal family.</title>
        <authorList>
            <person name="Ward M.J."/>
            <person name="Ellsworth S.A."/>
            <person name="Rokyta D.R."/>
        </authorList>
    </citation>
    <scope>NUCLEOTIDE SEQUENCE</scope>
    <source>
        <tissue evidence="3">Venom gland</tissue>
    </source>
</reference>
<protein>
    <submittedName>
        <fullName evidence="3">Protein btg1</fullName>
    </submittedName>
</protein>
<comment type="similarity">
    <text evidence="1">Belongs to the BTG family.</text>
</comment>
<accession>A0A2I9LNT4</accession>
<dbReference type="SMART" id="SM00099">
    <property type="entry name" value="btg1"/>
    <property type="match status" value="1"/>
</dbReference>
<dbReference type="InterPro" id="IPR036054">
    <property type="entry name" value="BTG-like_sf"/>
</dbReference>
<name>A0A2I9LNT4_9SCOR</name>
<dbReference type="Gene3D" id="3.90.640.90">
    <property type="entry name" value="Anti-proliferative protein, N-terminal domain"/>
    <property type="match status" value="1"/>
</dbReference>
<dbReference type="InterPro" id="IPR033332">
    <property type="entry name" value="BTG"/>
</dbReference>
<dbReference type="PRINTS" id="PR00310">
    <property type="entry name" value="ANTIPRLFBTG1"/>
</dbReference>
<dbReference type="EMBL" id="GFWZ01000057">
    <property type="protein sequence ID" value="MBW20047.1"/>
    <property type="molecule type" value="Transcribed_RNA"/>
</dbReference>
<dbReference type="InterPro" id="IPR002087">
    <property type="entry name" value="Anti_prolifrtn"/>
</dbReference>
<dbReference type="GO" id="GO:0005634">
    <property type="term" value="C:nucleus"/>
    <property type="evidence" value="ECO:0007669"/>
    <property type="project" value="TreeGrafter"/>
</dbReference>
<proteinExistence type="inferred from homology"/>
<dbReference type="AlphaFoldDB" id="A0A2I9LNT4"/>
<dbReference type="SUPFAM" id="SSF160696">
    <property type="entry name" value="BTG domain-like"/>
    <property type="match status" value="1"/>
</dbReference>
<evidence type="ECO:0000259" key="2">
    <source>
        <dbReference type="SMART" id="SM00099"/>
    </source>
</evidence>
<organism evidence="3">
    <name type="scientific">Centruroides hentzi</name>
    <dbReference type="NCBI Taxonomy" id="88313"/>
    <lineage>
        <taxon>Eukaryota</taxon>
        <taxon>Metazoa</taxon>
        <taxon>Ecdysozoa</taxon>
        <taxon>Arthropoda</taxon>
        <taxon>Chelicerata</taxon>
        <taxon>Arachnida</taxon>
        <taxon>Scorpiones</taxon>
        <taxon>Buthida</taxon>
        <taxon>Buthoidea</taxon>
        <taxon>Buthidae</taxon>
        <taxon>Centruroides</taxon>
    </lineage>
</organism>
<feature type="domain" description="Anti-proliferative protein" evidence="2">
    <location>
        <begin position="1"/>
        <end position="108"/>
    </location>
</feature>
<evidence type="ECO:0000313" key="3">
    <source>
        <dbReference type="EMBL" id="MBW20047.1"/>
    </source>
</evidence>
<evidence type="ECO:0000256" key="1">
    <source>
        <dbReference type="ARBA" id="ARBA00007989"/>
    </source>
</evidence>